<dbReference type="InterPro" id="IPR050534">
    <property type="entry name" value="Coronavir_polyprotein_1ab"/>
</dbReference>
<evidence type="ECO:0000313" key="6">
    <source>
        <dbReference type="Proteomes" id="UP000095390"/>
    </source>
</evidence>
<keyword evidence="3" id="KW-0413">Isomerase</keyword>
<dbReference type="AlphaFoldDB" id="A0A173TRW6"/>
<dbReference type="InterPro" id="IPR027417">
    <property type="entry name" value="P-loop_NTPase"/>
</dbReference>
<dbReference type="InterPro" id="IPR029493">
    <property type="entry name" value="RecD2-like_HHH"/>
</dbReference>
<dbReference type="GO" id="GO:0003677">
    <property type="term" value="F:DNA binding"/>
    <property type="evidence" value="ECO:0007669"/>
    <property type="project" value="UniProtKB-UniRule"/>
</dbReference>
<dbReference type="InterPro" id="IPR003593">
    <property type="entry name" value="AAA+_ATPase"/>
</dbReference>
<dbReference type="GO" id="GO:0009338">
    <property type="term" value="C:exodeoxyribonuclease V complex"/>
    <property type="evidence" value="ECO:0007669"/>
    <property type="project" value="TreeGrafter"/>
</dbReference>
<proteinExistence type="inferred from homology"/>
<evidence type="ECO:0000256" key="3">
    <source>
        <dbReference type="HAMAP-Rule" id="MF_01488"/>
    </source>
</evidence>
<gene>
    <name evidence="5" type="primary">recD</name>
    <name evidence="3" type="synonym">recD2</name>
    <name evidence="5" type="ORF">ERS852578_01853</name>
</gene>
<dbReference type="Pfam" id="PF14490">
    <property type="entry name" value="HHH_RecD2"/>
    <property type="match status" value="1"/>
</dbReference>
<keyword evidence="3" id="KW-0347">Helicase</keyword>
<dbReference type="GO" id="GO:0017116">
    <property type="term" value="F:single-stranded DNA helicase activity"/>
    <property type="evidence" value="ECO:0007669"/>
    <property type="project" value="TreeGrafter"/>
</dbReference>
<keyword evidence="2 3" id="KW-0067">ATP-binding</keyword>
<dbReference type="Gene3D" id="3.40.50.300">
    <property type="entry name" value="P-loop containing nucleotide triphosphate hydrolases"/>
    <property type="match status" value="2"/>
</dbReference>
<dbReference type="NCBIfam" id="TIGR01448">
    <property type="entry name" value="recD_rel"/>
    <property type="match status" value="1"/>
</dbReference>
<evidence type="ECO:0000313" key="5">
    <source>
        <dbReference type="EMBL" id="CUN04605.1"/>
    </source>
</evidence>
<reference evidence="5 6" key="1">
    <citation type="submission" date="2015-09" db="EMBL/GenBank/DDBJ databases">
        <authorList>
            <consortium name="Pathogen Informatics"/>
        </authorList>
    </citation>
    <scope>NUCLEOTIDE SEQUENCE [LARGE SCALE GENOMIC DNA]</scope>
    <source>
        <strain evidence="5 6">2789STDY5834966</strain>
    </source>
</reference>
<dbReference type="Gene3D" id="1.10.10.2220">
    <property type="match status" value="1"/>
</dbReference>
<dbReference type="GO" id="GO:0006310">
    <property type="term" value="P:DNA recombination"/>
    <property type="evidence" value="ECO:0007669"/>
    <property type="project" value="InterPro"/>
</dbReference>
<dbReference type="GO" id="GO:0005524">
    <property type="term" value="F:ATP binding"/>
    <property type="evidence" value="ECO:0007669"/>
    <property type="project" value="UniProtKB-UniRule"/>
</dbReference>
<accession>A0A173TRW6</accession>
<keyword evidence="3" id="KW-0238">DNA-binding</keyword>
<comment type="function">
    <text evidence="3">DNA-dependent ATPase and ATP-dependent 5'-3' DNA helicase. Has no activity on blunt DNA or DNA with 3'-overhangs, requires at least 10 bases of 5'-ssDNA for helicase activity.</text>
</comment>
<keyword evidence="3 5" id="KW-0378">Hydrolase</keyword>
<name>A0A173TRW6_9FIRM</name>
<evidence type="ECO:0000256" key="2">
    <source>
        <dbReference type="ARBA" id="ARBA00022840"/>
    </source>
</evidence>
<dbReference type="InterPro" id="IPR055446">
    <property type="entry name" value="RecD2_N_OB"/>
</dbReference>
<comment type="similarity">
    <text evidence="3">Belongs to the RecD family. RecD2 subfamily.</text>
</comment>
<sequence>MAHLEGYVSHIRFHNEENGYTVMEIETTHGDEVLVGNFHYINEGEYICAEGEYVDHPAHGPQYRMTSYTVKEPEDKAAMERYLASGAIKGMGPALAARVIKKFKGNTFDIIESEPERLAEVKGISLKKAMDIAVQFQEKQEMRHAMMFLSEYGITSRFAVRIFEEYGNKMYDILKTNPYKLAEDITGIGFRAADAIAAKAGIAPDSDFRVCAAILYSLQQAALSGHVYLPKDVLCRSAGQLLSMAPEFIEDHLMELVLDKKLMIRTIGEEEHVYLSSYYFMELNTSRMLLNLDLHFPMEKGEYGRRISELEKSMDFQLDLLQKQAVEEALTKGVVVVTGGPGTGKTTTINLMIRCFEMEKMDIVLAAPTGRAAKRMTEATGYEAKTIHRLLEVSGGIEDGDSSHFEKNEDNPIEADAVILDEMSMVDIHLMYSLLKAIVPGTRLILVGDSNQLPSVGPGNVLKDIIDSKAFSVVRLSKIYRQAESSHIVLNAHKINAGELITLDNKNKDFFFFEKKDVRSVMGALVYLVKTRLPEYIGASPFEIQVLTPMRKGELGVEHLNEVLQYYLNPASESKKEKEGRTGVFREGDKVMQVKNNYKLEWKITNAKGFSIEEGLGVFNGDMGIIKQINTYSERITVVFDENREAEYPFSSLDELELAYAITIHKSQGSEYPAVVLPLLSGPPILCNRNLLYTAITRAQKCVAIAGRQSMVEQMIHNETEQKRYSGLNDCLKEGL</sequence>
<protein>
    <recommendedName>
        <fullName evidence="3">ATP-dependent RecD2 DNA helicase</fullName>
        <ecNumber evidence="3">5.6.2.3</ecNumber>
    </recommendedName>
    <alternativeName>
        <fullName evidence="3">DNA 5'-3' helicase subunit RecD2</fullName>
    </alternativeName>
</protein>
<dbReference type="RefSeq" id="WP_055182964.1">
    <property type="nucleotide sequence ID" value="NZ_CATVRT010000009.1"/>
</dbReference>
<dbReference type="Pfam" id="PF14520">
    <property type="entry name" value="HHH_5"/>
    <property type="match status" value="1"/>
</dbReference>
<organism evidence="5 6">
    <name type="scientific">Anaerobutyricum hallii</name>
    <dbReference type="NCBI Taxonomy" id="39488"/>
    <lineage>
        <taxon>Bacteria</taxon>
        <taxon>Bacillati</taxon>
        <taxon>Bacillota</taxon>
        <taxon>Clostridia</taxon>
        <taxon>Lachnospirales</taxon>
        <taxon>Lachnospiraceae</taxon>
        <taxon>Anaerobutyricum</taxon>
    </lineage>
</organism>
<dbReference type="SMART" id="SM00382">
    <property type="entry name" value="AAA"/>
    <property type="match status" value="1"/>
</dbReference>
<keyword evidence="1 3" id="KW-0547">Nucleotide-binding</keyword>
<dbReference type="PANTHER" id="PTHR43788:SF6">
    <property type="entry name" value="DNA HELICASE B"/>
    <property type="match status" value="1"/>
</dbReference>
<dbReference type="InterPro" id="IPR006345">
    <property type="entry name" value="RecD2"/>
</dbReference>
<dbReference type="Pfam" id="PF13538">
    <property type="entry name" value="UvrD_C_2"/>
    <property type="match status" value="1"/>
</dbReference>
<dbReference type="EC" id="5.6.2.3" evidence="3"/>
<dbReference type="OrthoDB" id="9803432at2"/>
<dbReference type="CDD" id="cd17933">
    <property type="entry name" value="DEXSc_RecD-like"/>
    <property type="match status" value="1"/>
</dbReference>
<evidence type="ECO:0000256" key="1">
    <source>
        <dbReference type="ARBA" id="ARBA00022741"/>
    </source>
</evidence>
<dbReference type="Gene3D" id="2.30.30.940">
    <property type="match status" value="1"/>
</dbReference>
<dbReference type="EMBL" id="CYYC01000021">
    <property type="protein sequence ID" value="CUN04605.1"/>
    <property type="molecule type" value="Genomic_DNA"/>
</dbReference>
<feature type="domain" description="AAA+ ATPase" evidence="4">
    <location>
        <begin position="331"/>
        <end position="481"/>
    </location>
</feature>
<dbReference type="GO" id="GO:0016887">
    <property type="term" value="F:ATP hydrolysis activity"/>
    <property type="evidence" value="ECO:0007669"/>
    <property type="project" value="RHEA"/>
</dbReference>
<dbReference type="GO" id="GO:0043139">
    <property type="term" value="F:5'-3' DNA helicase activity"/>
    <property type="evidence" value="ECO:0007669"/>
    <property type="project" value="UniProtKB-UniRule"/>
</dbReference>
<dbReference type="InterPro" id="IPR027785">
    <property type="entry name" value="UvrD-like_helicase_C"/>
</dbReference>
<dbReference type="InterPro" id="IPR010994">
    <property type="entry name" value="RuvA_2-like"/>
</dbReference>
<dbReference type="SUPFAM" id="SSF52540">
    <property type="entry name" value="P-loop containing nucleoside triphosphate hydrolases"/>
    <property type="match status" value="1"/>
</dbReference>
<dbReference type="HAMAP" id="MF_01488">
    <property type="entry name" value="RecD2"/>
    <property type="match status" value="1"/>
</dbReference>
<dbReference type="PANTHER" id="PTHR43788">
    <property type="entry name" value="DNA2/NAM7 HELICASE FAMILY MEMBER"/>
    <property type="match status" value="1"/>
</dbReference>
<evidence type="ECO:0000259" key="4">
    <source>
        <dbReference type="SMART" id="SM00382"/>
    </source>
</evidence>
<feature type="binding site" evidence="3">
    <location>
        <begin position="342"/>
        <end position="346"/>
    </location>
    <ligand>
        <name>ATP</name>
        <dbReference type="ChEBI" id="CHEBI:30616"/>
    </ligand>
</feature>
<dbReference type="Pfam" id="PF13245">
    <property type="entry name" value="AAA_19"/>
    <property type="match status" value="1"/>
</dbReference>
<comment type="catalytic activity">
    <reaction evidence="3">
        <text>ATP + H2O = ADP + phosphate + H(+)</text>
        <dbReference type="Rhea" id="RHEA:13065"/>
        <dbReference type="ChEBI" id="CHEBI:15377"/>
        <dbReference type="ChEBI" id="CHEBI:15378"/>
        <dbReference type="ChEBI" id="CHEBI:30616"/>
        <dbReference type="ChEBI" id="CHEBI:43474"/>
        <dbReference type="ChEBI" id="CHEBI:456216"/>
        <dbReference type="EC" id="5.6.2.3"/>
    </reaction>
</comment>
<dbReference type="Pfam" id="PF23139">
    <property type="entry name" value="OB_YrrC"/>
    <property type="match status" value="1"/>
</dbReference>
<dbReference type="Pfam" id="PF18335">
    <property type="entry name" value="SH3_13"/>
    <property type="match status" value="1"/>
</dbReference>
<dbReference type="InterPro" id="IPR041451">
    <property type="entry name" value="RecD2_SH13"/>
</dbReference>
<dbReference type="Proteomes" id="UP000095390">
    <property type="component" value="Unassembled WGS sequence"/>
</dbReference>
<dbReference type="CDD" id="cd18809">
    <property type="entry name" value="SF1_C_RecD"/>
    <property type="match status" value="1"/>
</dbReference>
<dbReference type="SUPFAM" id="SSF47781">
    <property type="entry name" value="RuvA domain 2-like"/>
    <property type="match status" value="1"/>
</dbReference>
<dbReference type="Gene3D" id="1.10.150.20">
    <property type="entry name" value="5' to 3' exonuclease, C-terminal subdomain"/>
    <property type="match status" value="1"/>
</dbReference>